<gene>
    <name evidence="4" type="ordered locus">MMAR_3201</name>
</gene>
<dbReference type="EMBL" id="CP000854">
    <property type="protein sequence ID" value="ACC41627.1"/>
    <property type="molecule type" value="Genomic_DNA"/>
</dbReference>
<keyword evidence="3" id="KW-1133">Transmembrane helix</keyword>
<evidence type="ECO:0000313" key="4">
    <source>
        <dbReference type="EMBL" id="ACC41627.1"/>
    </source>
</evidence>
<dbReference type="OrthoDB" id="4761313at2"/>
<feature type="region of interest" description="Disordered" evidence="2">
    <location>
        <begin position="1"/>
        <end position="95"/>
    </location>
</feature>
<protein>
    <submittedName>
        <fullName evidence="4">Conserved proline rich membrane protein</fullName>
    </submittedName>
</protein>
<keyword evidence="3" id="KW-0812">Transmembrane</keyword>
<accession>B2HGS4</accession>
<feature type="compositionally biased region" description="Low complexity" evidence="2">
    <location>
        <begin position="406"/>
        <end position="425"/>
    </location>
</feature>
<organism evidence="4 5">
    <name type="scientific">Mycobacterium marinum (strain ATCC BAA-535 / M)</name>
    <dbReference type="NCBI Taxonomy" id="216594"/>
    <lineage>
        <taxon>Bacteria</taxon>
        <taxon>Bacillati</taxon>
        <taxon>Actinomycetota</taxon>
        <taxon>Actinomycetes</taxon>
        <taxon>Mycobacteriales</taxon>
        <taxon>Mycobacteriaceae</taxon>
        <taxon>Mycobacterium</taxon>
        <taxon>Mycobacterium ulcerans group</taxon>
    </lineage>
</organism>
<dbReference type="eggNOG" id="COG2919">
    <property type="taxonomic scope" value="Bacteria"/>
</dbReference>
<dbReference type="HOGENOM" id="CLU_061551_0_0_11"/>
<evidence type="ECO:0000256" key="1">
    <source>
        <dbReference type="SAM" id="Coils"/>
    </source>
</evidence>
<dbReference type="KEGG" id="mmi:MMAR_3201"/>
<feature type="compositionally biased region" description="Basic and acidic residues" evidence="2">
    <location>
        <begin position="1"/>
        <end position="21"/>
    </location>
</feature>
<proteinExistence type="predicted"/>
<feature type="compositionally biased region" description="Basic residues" evidence="2">
    <location>
        <begin position="83"/>
        <end position="95"/>
    </location>
</feature>
<dbReference type="STRING" id="216594.MMAR_3201"/>
<evidence type="ECO:0000256" key="2">
    <source>
        <dbReference type="SAM" id="MobiDB-lite"/>
    </source>
</evidence>
<dbReference type="RefSeq" id="WP_012394867.1">
    <property type="nucleotide sequence ID" value="NC_010612.1"/>
</dbReference>
<keyword evidence="5" id="KW-1185">Reference proteome</keyword>
<evidence type="ECO:0000256" key="3">
    <source>
        <dbReference type="SAM" id="Phobius"/>
    </source>
</evidence>
<sequence length="425" mass="43358">MKAKREARVPGKRQSGDRGGGRDGSVARTTRRTPADASRRVRAGKKKAPNREARIPMSGPQTTPMPRPAERPARPKNTGQAKARAKARKAKAPKVVRPKLTERMAVRLASMDLRPHALLSRVPFVVLVIGSLGVGLGLTLWLSTDAAERSYQLSHARERTRMLQQQKESLERDVREAESAPALAEAARKQGMIPTRDTAHLVQAPDGNWVVVGTPKPADGVPPPPLNTKLPEEGPPAPPKPAALPPEVPVRVMPGPDDPALLPRTGPQLLPRTPDGSSTLGAGTNHLPGQPPIEIPGQVPGAPGPVPLPGQLPGVAGPVTGPGQLPGPAAGAVQVPPAPVVLPAPVPAQVPAEVPVPVPVPAVTAPPVAVVPAAPQAPLAAPVPGTAGLPVAPQAGVPAPVPALPAPASGVQPGPAAAAAPGVSR</sequence>
<keyword evidence="3" id="KW-0472">Membrane</keyword>
<feature type="region of interest" description="Disordered" evidence="2">
    <location>
        <begin position="215"/>
        <end position="317"/>
    </location>
</feature>
<feature type="compositionally biased region" description="Low complexity" evidence="2">
    <location>
        <begin position="381"/>
        <end position="398"/>
    </location>
</feature>
<feature type="coiled-coil region" evidence="1">
    <location>
        <begin position="153"/>
        <end position="180"/>
    </location>
</feature>
<evidence type="ECO:0000313" key="5">
    <source>
        <dbReference type="Proteomes" id="UP000001190"/>
    </source>
</evidence>
<dbReference type="AlphaFoldDB" id="B2HGS4"/>
<dbReference type="Proteomes" id="UP000001190">
    <property type="component" value="Chromosome"/>
</dbReference>
<feature type="transmembrane region" description="Helical" evidence="3">
    <location>
        <begin position="118"/>
        <end position="142"/>
    </location>
</feature>
<feature type="compositionally biased region" description="Pro residues" evidence="2">
    <location>
        <begin position="233"/>
        <end position="248"/>
    </location>
</feature>
<feature type="region of interest" description="Disordered" evidence="2">
    <location>
        <begin position="381"/>
        <end position="425"/>
    </location>
</feature>
<name>B2HGS4_MYCMM</name>
<reference evidence="4 5" key="1">
    <citation type="journal article" date="2008" name="Genome Res.">
        <title>Insights from the complete genome sequence of Mycobacterium marinum on the evolution of Mycobacterium tuberculosis.</title>
        <authorList>
            <person name="Stinear T.P."/>
            <person name="Seemann T."/>
            <person name="Harrison P.F."/>
            <person name="Jenkin G.A."/>
            <person name="Davies J.K."/>
            <person name="Johnson P.D."/>
            <person name="Abdellah Z."/>
            <person name="Arrowsmith C."/>
            <person name="Chillingworth T."/>
            <person name="Churcher C."/>
            <person name="Clarke K."/>
            <person name="Cronin A."/>
            <person name="Davis P."/>
            <person name="Goodhead I."/>
            <person name="Holroyd N."/>
            <person name="Jagels K."/>
            <person name="Lord A."/>
            <person name="Moule S."/>
            <person name="Mungall K."/>
            <person name="Norbertczak H."/>
            <person name="Quail M.A."/>
            <person name="Rabbinowitsch E."/>
            <person name="Walker D."/>
            <person name="White B."/>
            <person name="Whitehead S."/>
            <person name="Small P.L."/>
            <person name="Brosch R."/>
            <person name="Ramakrishnan L."/>
            <person name="Fischbach M.A."/>
            <person name="Parkhill J."/>
            <person name="Cole S.T."/>
        </authorList>
    </citation>
    <scope>NUCLEOTIDE SEQUENCE [LARGE SCALE GENOMIC DNA]</scope>
    <source>
        <strain evidence="5">ATCC BAA-535 / M</strain>
    </source>
</reference>
<keyword evidence="1" id="KW-0175">Coiled coil</keyword>